<organism evidence="2 3">
    <name type="scientific">Neoehrlichia mikurensis</name>
    <dbReference type="NCBI Taxonomy" id="89586"/>
    <lineage>
        <taxon>Bacteria</taxon>
        <taxon>Pseudomonadati</taxon>
        <taxon>Pseudomonadota</taxon>
        <taxon>Alphaproteobacteria</taxon>
        <taxon>Rickettsiales</taxon>
        <taxon>Anaplasmataceae</taxon>
        <taxon>Candidatus Neoehrlichia</taxon>
    </lineage>
</organism>
<keyword evidence="1" id="KW-0812">Transmembrane</keyword>
<keyword evidence="3" id="KW-1185">Reference proteome</keyword>
<protein>
    <recommendedName>
        <fullName evidence="4">DUF2125 domain-containing protein</fullName>
    </recommendedName>
</protein>
<feature type="transmembrane region" description="Helical" evidence="1">
    <location>
        <begin position="6"/>
        <end position="26"/>
    </location>
</feature>
<evidence type="ECO:0000256" key="1">
    <source>
        <dbReference type="SAM" id="Phobius"/>
    </source>
</evidence>
<gene>
    <name evidence="2" type="ORF">LUA81_04700</name>
</gene>
<evidence type="ECO:0008006" key="4">
    <source>
        <dbReference type="Google" id="ProtNLM"/>
    </source>
</evidence>
<reference evidence="2 3" key="1">
    <citation type="journal article" date="2022" name="Microorganisms">
        <title>Assembly and Comparison of Ca. Neoehrlichia mikurensis Genomes.</title>
        <authorList>
            <person name="Azagi T."/>
            <person name="Dirks R.P."/>
            <person name="Yebra-Pimentel E.S."/>
            <person name="Schaap P.J."/>
            <person name="Koehorst J.J."/>
            <person name="Esser H.J."/>
            <person name="Sprong H."/>
        </authorList>
    </citation>
    <scope>NUCLEOTIDE SEQUENCE [LARGE SCALE GENOMIC DNA]</scope>
    <source>
        <strain evidence="2">18-2804</strain>
    </source>
</reference>
<evidence type="ECO:0000313" key="2">
    <source>
        <dbReference type="EMBL" id="UTO56367.1"/>
    </source>
</evidence>
<sequence length="350" mass="40294">MAKKILNITALILALFSIYLLACFFIKSQIQQQLNHLKSHINPYASFSYDSISFKGFPKQKVYIQNIKISIQSLDIILSILLTYNIFNNSINIEIPDKFLAIQDSKNNAAICKVNAQYYIKPSNNLLLKILKFNSFFGLIKTPHTYLADFIYQDNGITCNNIVVMKKNYLHISTILNKQKSNTNYKINIDINDNQNQSFIVKDLSININNIKNYYNVKINIPNITLNNKYFNILVNGNVLFPIFNALINNKFFIYDGLITFKINNYKNALKFLFEQFNNITIPNIDLSLPSHYLENIYKTLYEAANVKDNNNIAITLKGNTSNNTLLIGSLSYEEFLAKILVNTSTHKKE</sequence>
<dbReference type="RefSeq" id="WP_218194018.1">
    <property type="nucleotide sequence ID" value="NZ_CP054597.1"/>
</dbReference>
<proteinExistence type="predicted"/>
<dbReference type="EMBL" id="CP089285">
    <property type="protein sequence ID" value="UTO56367.1"/>
    <property type="molecule type" value="Genomic_DNA"/>
</dbReference>
<dbReference type="Proteomes" id="UP001059985">
    <property type="component" value="Chromosome"/>
</dbReference>
<accession>A0ABY5EX24</accession>
<keyword evidence="1" id="KW-1133">Transmembrane helix</keyword>
<keyword evidence="1" id="KW-0472">Membrane</keyword>
<evidence type="ECO:0000313" key="3">
    <source>
        <dbReference type="Proteomes" id="UP001059985"/>
    </source>
</evidence>
<name>A0ABY5EX24_9RICK</name>